<accession>A0A8C4Q2S6</accession>
<dbReference type="Proteomes" id="UP000694388">
    <property type="component" value="Unplaced"/>
</dbReference>
<dbReference type="SUPFAM" id="SSF109604">
    <property type="entry name" value="HD-domain/PDEase-like"/>
    <property type="match status" value="1"/>
</dbReference>
<dbReference type="Pfam" id="PF01966">
    <property type="entry name" value="HD"/>
    <property type="match status" value="1"/>
</dbReference>
<dbReference type="InterPro" id="IPR006674">
    <property type="entry name" value="HD_domain"/>
</dbReference>
<evidence type="ECO:0000313" key="5">
    <source>
        <dbReference type="Proteomes" id="UP000694388"/>
    </source>
</evidence>
<comment type="similarity">
    <text evidence="1">Belongs to the SAMHD1 family.</text>
</comment>
<evidence type="ECO:0000259" key="3">
    <source>
        <dbReference type="Pfam" id="PF01966"/>
    </source>
</evidence>
<dbReference type="GeneTree" id="ENSGT00390000013867"/>
<dbReference type="GO" id="GO:0006203">
    <property type="term" value="P:dGTP catabolic process"/>
    <property type="evidence" value="ECO:0007669"/>
    <property type="project" value="TreeGrafter"/>
</dbReference>
<keyword evidence="2" id="KW-0812">Transmembrane</keyword>
<dbReference type="PANTHER" id="PTHR11373">
    <property type="entry name" value="DEOXYNUCLEOSIDE TRIPHOSPHATE TRIPHOSPHOHYDROLASE"/>
    <property type="match status" value="1"/>
</dbReference>
<name>A0A8C4Q2S6_EPTBU</name>
<dbReference type="Ensembl" id="ENSEBUT00000009649.1">
    <property type="protein sequence ID" value="ENSEBUP00000009130.1"/>
    <property type="gene ID" value="ENSEBUG00000005897.1"/>
</dbReference>
<evidence type="ECO:0000256" key="2">
    <source>
        <dbReference type="SAM" id="Phobius"/>
    </source>
</evidence>
<keyword evidence="2" id="KW-1133">Transmembrane helix</keyword>
<evidence type="ECO:0000313" key="4">
    <source>
        <dbReference type="Ensembl" id="ENSEBUP00000009130.1"/>
    </source>
</evidence>
<dbReference type="InterPro" id="IPR003607">
    <property type="entry name" value="HD/PDEase_dom"/>
</dbReference>
<reference evidence="4" key="2">
    <citation type="submission" date="2025-09" db="UniProtKB">
        <authorList>
            <consortium name="Ensembl"/>
        </authorList>
    </citation>
    <scope>IDENTIFICATION</scope>
</reference>
<protein>
    <recommendedName>
        <fullName evidence="3">HD domain-containing protein</fullName>
    </recommendedName>
</protein>
<reference evidence="4" key="1">
    <citation type="submission" date="2025-08" db="UniProtKB">
        <authorList>
            <consortium name="Ensembl"/>
        </authorList>
    </citation>
    <scope>IDENTIFICATION</scope>
</reference>
<feature type="domain" description="HD" evidence="3">
    <location>
        <begin position="58"/>
        <end position="100"/>
    </location>
</feature>
<dbReference type="CDD" id="cd00077">
    <property type="entry name" value="HDc"/>
    <property type="match status" value="1"/>
</dbReference>
<dbReference type="AlphaFoldDB" id="A0A8C4Q2S6"/>
<organism evidence="4 5">
    <name type="scientific">Eptatretus burgeri</name>
    <name type="common">Inshore hagfish</name>
    <dbReference type="NCBI Taxonomy" id="7764"/>
    <lineage>
        <taxon>Eukaryota</taxon>
        <taxon>Metazoa</taxon>
        <taxon>Chordata</taxon>
        <taxon>Craniata</taxon>
        <taxon>Vertebrata</taxon>
        <taxon>Cyclostomata</taxon>
        <taxon>Myxini</taxon>
        <taxon>Myxiniformes</taxon>
        <taxon>Myxinidae</taxon>
        <taxon>Eptatretinae</taxon>
        <taxon>Eptatretus</taxon>
    </lineage>
</organism>
<dbReference type="Gene3D" id="1.10.3210.10">
    <property type="entry name" value="Hypothetical protein af1432"/>
    <property type="match status" value="1"/>
</dbReference>
<sequence>MSCNVIEHIMYCNAILYGHPVVLPSLMGILDGLQYSSLAINVQLGSSYLAGLMITSLKQRQPELHITERDVLCIQIAGLCHDIGHGPFSHLFDNIFIPSVRKDYTKKVRNEVPLSALVLVIAFALFSNLLLGRSMSSVQIFQRNFDTSSQISLFFFVQVFVSTVKHYVSIFRPGGPSGPIFGHPRLTHNLPVAISQVVVVRFG</sequence>
<dbReference type="InterPro" id="IPR050135">
    <property type="entry name" value="dGTPase-like"/>
</dbReference>
<keyword evidence="2" id="KW-0472">Membrane</keyword>
<keyword evidence="5" id="KW-1185">Reference proteome</keyword>
<feature type="transmembrane region" description="Helical" evidence="2">
    <location>
        <begin position="112"/>
        <end position="131"/>
    </location>
</feature>
<dbReference type="PANTHER" id="PTHR11373:SF4">
    <property type="entry name" value="DEOXYNUCLEOSIDE TRIPHOSPHATE TRIPHOSPHOHYDROLASE SAMHD1"/>
    <property type="match status" value="1"/>
</dbReference>
<evidence type="ECO:0000256" key="1">
    <source>
        <dbReference type="ARBA" id="ARBA00005776"/>
    </source>
</evidence>
<dbReference type="GO" id="GO:0005634">
    <property type="term" value="C:nucleus"/>
    <property type="evidence" value="ECO:0007669"/>
    <property type="project" value="TreeGrafter"/>
</dbReference>
<dbReference type="GO" id="GO:0008832">
    <property type="term" value="F:dGTPase activity"/>
    <property type="evidence" value="ECO:0007669"/>
    <property type="project" value="TreeGrafter"/>
</dbReference>
<proteinExistence type="inferred from homology"/>